<evidence type="ECO:0000256" key="2">
    <source>
        <dbReference type="ARBA" id="ARBA00023136"/>
    </source>
</evidence>
<proteinExistence type="predicted"/>
<evidence type="ECO:0000313" key="7">
    <source>
        <dbReference type="EMBL" id="RXK58066.1"/>
    </source>
</evidence>
<evidence type="ECO:0000256" key="4">
    <source>
        <dbReference type="SAM" id="MobiDB-lite"/>
    </source>
</evidence>
<dbReference type="PANTHER" id="PTHR40980:SF4">
    <property type="entry name" value="TONB-DEPENDENT RECEPTOR-LIKE BETA-BARREL DOMAIN-CONTAINING PROTEIN"/>
    <property type="match status" value="1"/>
</dbReference>
<dbReference type="InterPro" id="IPR036942">
    <property type="entry name" value="Beta-barrel_TonB_sf"/>
</dbReference>
<sequence>MKKLFALAAAVLTFTYSGFAQSSSRLKGEVKDESQKPLSGITVSLLRSKDSSLVKAAITDKSGGYLFEAVKNGSYLLGVTAVGYQKMYSNVMDVKEGAELSVPSFNLLPQAKGLQEVTVTARKPLFEQKPDKMLVNVEASPSNAGANALEILEKSPGVSVDRDGNISLKGKAGVQIFIDGKPAYLSGADLANYLRNLQGTQLDQIEIMTNPPAKYDAAGNSGIINIKTKKTKQMGYNVMATLGYSQGVYASNNQNLTFNYRKNKVNLFGTLSRNERNSFQELSIQRKFIEQNTKEVKSLFEQVSHMRQLNMSNNAKLGADFYVSKKTTLGATVNGFYNPGMFTNNSDIDIADPNGTLMSKANGFSKSKSQWRHFGSNINFRHQFDTTGKELSADVDYLNYNVSSSQNLMNKYFDPSGVPTNIPDNLLGNLPQLIHIYSGKADYVHPLKKGAKFEAGLKTSFVETDNNAVYDTLRNGTMILDSARSNHFIYTENINAAYVNYSKQFSKKFSAQFGLRLENTTAKGNSKGLTYSNTYGKFVSFDSTFTLNYTQLFPTVFLQYSANEKNSFTMNYGRRIRRPDYENLNPFVEFLDRYTFEQGNPNLRPQFSHNIEFSHTFNNFLTTTLNYTKTNNIIQQVLEQNDQNNETYVKQANIANQRQFGIAVSAFKQVKGFTGNVYVNVFNNEFNGIVNNTPVTIGATTAMFNSSVSYKFKKGLTTEISGFYRTGGVDGVFRIGGFGMMNIGASMPVLKTKGTIRLNVRDVLWSQRIKGESKFGNIDAQFQNYRDSRVASVTFTYRLAKGKVNGNARRKSSGAADEQSRVKSGE</sequence>
<dbReference type="Pfam" id="PF13620">
    <property type="entry name" value="CarboxypepD_reg"/>
    <property type="match status" value="1"/>
</dbReference>
<name>A0A4Q1CEB8_9BACT</name>
<keyword evidence="2" id="KW-0472">Membrane</keyword>
<gene>
    <name evidence="7" type="ORF">ESA94_18810</name>
</gene>
<evidence type="ECO:0000256" key="5">
    <source>
        <dbReference type="SAM" id="SignalP"/>
    </source>
</evidence>
<evidence type="ECO:0000256" key="1">
    <source>
        <dbReference type="ARBA" id="ARBA00004442"/>
    </source>
</evidence>
<dbReference type="Proteomes" id="UP000290204">
    <property type="component" value="Unassembled WGS sequence"/>
</dbReference>
<keyword evidence="8" id="KW-1185">Reference proteome</keyword>
<evidence type="ECO:0000313" key="8">
    <source>
        <dbReference type="Proteomes" id="UP000290204"/>
    </source>
</evidence>
<feature type="domain" description="Outer membrane protein beta-barrel" evidence="6">
    <location>
        <begin position="382"/>
        <end position="797"/>
    </location>
</feature>
<protein>
    <submittedName>
        <fullName evidence="7">TonB-dependent receptor</fullName>
    </submittedName>
</protein>
<dbReference type="EMBL" id="SDHW01000007">
    <property type="protein sequence ID" value="RXK58066.1"/>
    <property type="molecule type" value="Genomic_DNA"/>
</dbReference>
<dbReference type="InterPro" id="IPR041700">
    <property type="entry name" value="OMP_b-brl_3"/>
</dbReference>
<dbReference type="Gene3D" id="2.40.170.20">
    <property type="entry name" value="TonB-dependent receptor, beta-barrel domain"/>
    <property type="match status" value="1"/>
</dbReference>
<dbReference type="Gene3D" id="2.60.40.1120">
    <property type="entry name" value="Carboxypeptidase-like, regulatory domain"/>
    <property type="match status" value="1"/>
</dbReference>
<comment type="subcellular location">
    <subcellularLocation>
        <location evidence="1">Cell outer membrane</location>
    </subcellularLocation>
</comment>
<accession>A0A4Q1CEB8</accession>
<feature type="signal peptide" evidence="5">
    <location>
        <begin position="1"/>
        <end position="20"/>
    </location>
</feature>
<evidence type="ECO:0000259" key="6">
    <source>
        <dbReference type="Pfam" id="PF14905"/>
    </source>
</evidence>
<dbReference type="OrthoDB" id="905812at2"/>
<dbReference type="GO" id="GO:0009279">
    <property type="term" value="C:cell outer membrane"/>
    <property type="evidence" value="ECO:0007669"/>
    <property type="project" value="UniProtKB-SubCell"/>
</dbReference>
<dbReference type="RefSeq" id="WP_129132495.1">
    <property type="nucleotide sequence ID" value="NZ_SDHW01000007.1"/>
</dbReference>
<dbReference type="SUPFAM" id="SSF56935">
    <property type="entry name" value="Porins"/>
    <property type="match status" value="1"/>
</dbReference>
<organism evidence="7 8">
    <name type="scientific">Lacibacter luteus</name>
    <dbReference type="NCBI Taxonomy" id="2508719"/>
    <lineage>
        <taxon>Bacteria</taxon>
        <taxon>Pseudomonadati</taxon>
        <taxon>Bacteroidota</taxon>
        <taxon>Chitinophagia</taxon>
        <taxon>Chitinophagales</taxon>
        <taxon>Chitinophagaceae</taxon>
        <taxon>Lacibacter</taxon>
    </lineage>
</organism>
<feature type="chain" id="PRO_5020914723" evidence="5">
    <location>
        <begin position="21"/>
        <end position="826"/>
    </location>
</feature>
<comment type="caution">
    <text evidence="7">The sequence shown here is derived from an EMBL/GenBank/DDBJ whole genome shotgun (WGS) entry which is preliminary data.</text>
</comment>
<keyword evidence="3" id="KW-0998">Cell outer membrane</keyword>
<dbReference type="PANTHER" id="PTHR40980">
    <property type="entry name" value="PLUG DOMAIN-CONTAINING PROTEIN"/>
    <property type="match status" value="1"/>
</dbReference>
<reference evidence="7 8" key="1">
    <citation type="submission" date="2019-01" db="EMBL/GenBank/DDBJ databases">
        <title>Lacibacter sp. strain TTM-7.</title>
        <authorList>
            <person name="Chen W.-M."/>
        </authorList>
    </citation>
    <scope>NUCLEOTIDE SEQUENCE [LARGE SCALE GENOMIC DNA]</scope>
    <source>
        <strain evidence="7 8">TTM-7</strain>
    </source>
</reference>
<dbReference type="Pfam" id="PF14905">
    <property type="entry name" value="OMP_b-brl_3"/>
    <property type="match status" value="1"/>
</dbReference>
<dbReference type="InterPro" id="IPR008969">
    <property type="entry name" value="CarboxyPept-like_regulatory"/>
</dbReference>
<keyword evidence="7" id="KW-0675">Receptor</keyword>
<feature type="region of interest" description="Disordered" evidence="4">
    <location>
        <begin position="807"/>
        <end position="826"/>
    </location>
</feature>
<evidence type="ECO:0000256" key="3">
    <source>
        <dbReference type="ARBA" id="ARBA00023237"/>
    </source>
</evidence>
<dbReference type="AlphaFoldDB" id="A0A4Q1CEB8"/>
<dbReference type="SUPFAM" id="SSF49464">
    <property type="entry name" value="Carboxypeptidase regulatory domain-like"/>
    <property type="match status" value="1"/>
</dbReference>
<keyword evidence="5" id="KW-0732">Signal</keyword>